<dbReference type="RefSeq" id="WP_104812987.1">
    <property type="nucleotide sequence ID" value="NZ_MQUB01000001.1"/>
</dbReference>
<comment type="caution">
    <text evidence="2">The sequence shown here is derived from an EMBL/GenBank/DDBJ whole genome shotgun (WGS) entry which is preliminary data.</text>
</comment>
<evidence type="ECO:0008006" key="4">
    <source>
        <dbReference type="Google" id="ProtNLM"/>
    </source>
</evidence>
<sequence length="176" mass="19516">MKKIFTLLLLAAVIGSCSSDDDAAPPAERTGDLTGNWQVASYLINGDTTIEVFDEVTVQEFSGIGADFNSYNLIFSESPNNYNASGTYIFTLTTTQDGETFVQGSQVNISQNGTWTRNNNRVTIEESTETYDIVINLLTDTRLEFTRQISEQTVNPNNSTTITTTAVEEFICFRFN</sequence>
<keyword evidence="1" id="KW-0732">Signal</keyword>
<evidence type="ECO:0000256" key="1">
    <source>
        <dbReference type="SAM" id="SignalP"/>
    </source>
</evidence>
<proteinExistence type="predicted"/>
<keyword evidence="3" id="KW-1185">Reference proteome</keyword>
<name>A0A2S7KR07_9FLAO</name>
<dbReference type="EMBL" id="MQUB01000001">
    <property type="protein sequence ID" value="PQB05055.1"/>
    <property type="molecule type" value="Genomic_DNA"/>
</dbReference>
<dbReference type="OrthoDB" id="1447167at2"/>
<reference evidence="2 3" key="1">
    <citation type="submission" date="2016-11" db="EMBL/GenBank/DDBJ databases">
        <title>Trade-off between light-utilization and light-protection in marine flavobacteria.</title>
        <authorList>
            <person name="Kumagai Y."/>
        </authorList>
    </citation>
    <scope>NUCLEOTIDE SEQUENCE [LARGE SCALE GENOMIC DNA]</scope>
    <source>
        <strain evidence="2 3">NBRC 107741</strain>
    </source>
</reference>
<dbReference type="AlphaFoldDB" id="A0A2S7KR07"/>
<organism evidence="2 3">
    <name type="scientific">Aureitalea marina</name>
    <dbReference type="NCBI Taxonomy" id="930804"/>
    <lineage>
        <taxon>Bacteria</taxon>
        <taxon>Pseudomonadati</taxon>
        <taxon>Bacteroidota</taxon>
        <taxon>Flavobacteriia</taxon>
        <taxon>Flavobacteriales</taxon>
        <taxon>Flavobacteriaceae</taxon>
        <taxon>Aureitalea</taxon>
    </lineage>
</organism>
<dbReference type="Proteomes" id="UP000239800">
    <property type="component" value="Unassembled WGS sequence"/>
</dbReference>
<accession>A0A2S7KR07</accession>
<dbReference type="PROSITE" id="PS51257">
    <property type="entry name" value="PROKAR_LIPOPROTEIN"/>
    <property type="match status" value="1"/>
</dbReference>
<protein>
    <recommendedName>
        <fullName evidence="4">Lipocalin-like domain-containing protein</fullName>
    </recommendedName>
</protein>
<evidence type="ECO:0000313" key="3">
    <source>
        <dbReference type="Proteomes" id="UP000239800"/>
    </source>
</evidence>
<gene>
    <name evidence="2" type="ORF">BST85_09225</name>
</gene>
<evidence type="ECO:0000313" key="2">
    <source>
        <dbReference type="EMBL" id="PQB05055.1"/>
    </source>
</evidence>
<feature type="signal peptide" evidence="1">
    <location>
        <begin position="1"/>
        <end position="23"/>
    </location>
</feature>
<feature type="chain" id="PRO_5015752242" description="Lipocalin-like domain-containing protein" evidence="1">
    <location>
        <begin position="24"/>
        <end position="176"/>
    </location>
</feature>